<evidence type="ECO:0000256" key="1">
    <source>
        <dbReference type="ARBA" id="ARBA00000085"/>
    </source>
</evidence>
<comment type="catalytic activity">
    <reaction evidence="1">
        <text>ATP + protein L-histidine = ADP + protein N-phospho-L-histidine.</text>
        <dbReference type="EC" id="2.7.13.3"/>
    </reaction>
</comment>
<dbReference type="PANTHER" id="PTHR45453">
    <property type="entry name" value="PHOSPHATE REGULON SENSOR PROTEIN PHOR"/>
    <property type="match status" value="1"/>
</dbReference>
<dbReference type="SMART" id="SM00387">
    <property type="entry name" value="HATPase_c"/>
    <property type="match status" value="1"/>
</dbReference>
<dbReference type="EC" id="2.7.13.3" evidence="3"/>
<dbReference type="InterPro" id="IPR003661">
    <property type="entry name" value="HisK_dim/P_dom"/>
</dbReference>
<dbReference type="FunFam" id="1.10.287.130:FF:000001">
    <property type="entry name" value="Two-component sensor histidine kinase"/>
    <property type="match status" value="1"/>
</dbReference>
<dbReference type="EMBL" id="QRWX01000001">
    <property type="protein sequence ID" value="RGT58140.1"/>
    <property type="molecule type" value="Genomic_DNA"/>
</dbReference>
<dbReference type="GO" id="GO:0000155">
    <property type="term" value="F:phosphorelay sensor kinase activity"/>
    <property type="evidence" value="ECO:0007669"/>
    <property type="project" value="InterPro"/>
</dbReference>
<dbReference type="InterPro" id="IPR036097">
    <property type="entry name" value="HisK_dim/P_sf"/>
</dbReference>
<dbReference type="CDD" id="cd00082">
    <property type="entry name" value="HisKA"/>
    <property type="match status" value="1"/>
</dbReference>
<evidence type="ECO:0000256" key="5">
    <source>
        <dbReference type="ARBA" id="ARBA00022679"/>
    </source>
</evidence>
<dbReference type="SMART" id="SM00388">
    <property type="entry name" value="HisKA"/>
    <property type="match status" value="1"/>
</dbReference>
<evidence type="ECO:0000256" key="4">
    <source>
        <dbReference type="ARBA" id="ARBA00022553"/>
    </source>
</evidence>
<evidence type="ECO:0000256" key="8">
    <source>
        <dbReference type="SAM" id="Phobius"/>
    </source>
</evidence>
<evidence type="ECO:0000313" key="10">
    <source>
        <dbReference type="EMBL" id="RGT58140.1"/>
    </source>
</evidence>
<dbReference type="PROSITE" id="PS50109">
    <property type="entry name" value="HIS_KIN"/>
    <property type="match status" value="1"/>
</dbReference>
<feature type="transmembrane region" description="Helical" evidence="8">
    <location>
        <begin position="144"/>
        <end position="166"/>
    </location>
</feature>
<keyword evidence="6" id="KW-0418">Kinase</keyword>
<keyword evidence="4" id="KW-0597">Phosphoprotein</keyword>
<dbReference type="Pfam" id="PF02518">
    <property type="entry name" value="HATPase_c"/>
    <property type="match status" value="1"/>
</dbReference>
<dbReference type="InterPro" id="IPR003594">
    <property type="entry name" value="HATPase_dom"/>
</dbReference>
<dbReference type="InterPro" id="IPR005467">
    <property type="entry name" value="His_kinase_dom"/>
</dbReference>
<dbReference type="InterPro" id="IPR036890">
    <property type="entry name" value="HATPase_C_sf"/>
</dbReference>
<accession>A0A412PJ10</accession>
<comment type="caution">
    <text evidence="10">The sequence shown here is derived from an EMBL/GenBank/DDBJ whole genome shotgun (WGS) entry which is preliminary data.</text>
</comment>
<proteinExistence type="predicted"/>
<keyword evidence="8" id="KW-0812">Transmembrane</keyword>
<evidence type="ECO:0000313" key="11">
    <source>
        <dbReference type="Proteomes" id="UP000284731"/>
    </source>
</evidence>
<dbReference type="GO" id="GO:0004721">
    <property type="term" value="F:phosphoprotein phosphatase activity"/>
    <property type="evidence" value="ECO:0007669"/>
    <property type="project" value="TreeGrafter"/>
</dbReference>
<sequence length="407" mass="45627">MASITLMFAVTLAVILLVSFREIRERNQTTLEHYVASYTLKQTTSTNKSQSLNDTVPKEDKTDLQLATFYAVALREDGTVLRVDNAGKSLFTEEELVKLAKQLISENKTEGQTATLSYMIASKNGYMLVAFMDNTVSEGGLKTMLRNVVVVGSIAIILLFVISIYLSKQIIKPLAENDQKQKQFISDASHELKTPLAVISANAEMLAKEIGPNEWLSNIQYENQRMDDLVKQLLHLSRAENAEVVMEKVDLSRIVTGEMLAFESLAFEQGKALQYDVKENIQITGNQSQLTQLTSILIDNAIRHATGNEIDLELSQQGHTVILSVENEGKTISLEDQQHLFDRFYQVDKVRNSEGHHYGLGLSIAKAITQNHGGNIEVFCHNNKIKFKVTLFQKFNIFQSSFNKSSV</sequence>
<dbReference type="InterPro" id="IPR004358">
    <property type="entry name" value="Sig_transdc_His_kin-like_C"/>
</dbReference>
<dbReference type="CDD" id="cd00075">
    <property type="entry name" value="HATPase"/>
    <property type="match status" value="1"/>
</dbReference>
<dbReference type="GO" id="GO:0016036">
    <property type="term" value="P:cellular response to phosphate starvation"/>
    <property type="evidence" value="ECO:0007669"/>
    <property type="project" value="TreeGrafter"/>
</dbReference>
<reference evidence="10 11" key="1">
    <citation type="submission" date="2018-08" db="EMBL/GenBank/DDBJ databases">
        <title>A genome reference for cultivated species of the human gut microbiota.</title>
        <authorList>
            <person name="Zou Y."/>
            <person name="Xue W."/>
            <person name="Luo G."/>
        </authorList>
    </citation>
    <scope>NUCLEOTIDE SEQUENCE [LARGE SCALE GENOMIC DNA]</scope>
    <source>
        <strain evidence="10 11">AF18-46</strain>
    </source>
</reference>
<feature type="domain" description="Histidine kinase" evidence="9">
    <location>
        <begin position="187"/>
        <end position="395"/>
    </location>
</feature>
<evidence type="ECO:0000256" key="3">
    <source>
        <dbReference type="ARBA" id="ARBA00012438"/>
    </source>
</evidence>
<keyword evidence="8" id="KW-1133">Transmembrane helix</keyword>
<dbReference type="GO" id="GO:0005886">
    <property type="term" value="C:plasma membrane"/>
    <property type="evidence" value="ECO:0007669"/>
    <property type="project" value="TreeGrafter"/>
</dbReference>
<organism evidence="10 11">
    <name type="scientific">Solobacterium moorei</name>
    <dbReference type="NCBI Taxonomy" id="102148"/>
    <lineage>
        <taxon>Bacteria</taxon>
        <taxon>Bacillati</taxon>
        <taxon>Bacillota</taxon>
        <taxon>Erysipelotrichia</taxon>
        <taxon>Erysipelotrichales</taxon>
        <taxon>Erysipelotrichaceae</taxon>
        <taxon>Solobacterium</taxon>
    </lineage>
</organism>
<dbReference type="InterPro" id="IPR050351">
    <property type="entry name" value="BphY/WalK/GraS-like"/>
</dbReference>
<dbReference type="AlphaFoldDB" id="A0A412PJ10"/>
<name>A0A412PJ10_9FIRM</name>
<evidence type="ECO:0000259" key="9">
    <source>
        <dbReference type="PROSITE" id="PS50109"/>
    </source>
</evidence>
<keyword evidence="8" id="KW-0472">Membrane</keyword>
<dbReference type="Pfam" id="PF00512">
    <property type="entry name" value="HisKA"/>
    <property type="match status" value="1"/>
</dbReference>
<evidence type="ECO:0000256" key="6">
    <source>
        <dbReference type="ARBA" id="ARBA00022777"/>
    </source>
</evidence>
<keyword evidence="5" id="KW-0808">Transferase</keyword>
<dbReference type="PANTHER" id="PTHR45453:SF1">
    <property type="entry name" value="PHOSPHATE REGULON SENSOR PROTEIN PHOR"/>
    <property type="match status" value="1"/>
</dbReference>
<keyword evidence="7" id="KW-0902">Two-component regulatory system</keyword>
<dbReference type="Gene3D" id="1.10.287.130">
    <property type="match status" value="1"/>
</dbReference>
<dbReference type="Gene3D" id="3.30.565.10">
    <property type="entry name" value="Histidine kinase-like ATPase, C-terminal domain"/>
    <property type="match status" value="1"/>
</dbReference>
<dbReference type="Proteomes" id="UP000284731">
    <property type="component" value="Unassembled WGS sequence"/>
</dbReference>
<gene>
    <name evidence="10" type="ORF">DWX20_01415</name>
</gene>
<comment type="subcellular location">
    <subcellularLocation>
        <location evidence="2">Membrane</location>
    </subcellularLocation>
</comment>
<dbReference type="SUPFAM" id="SSF55874">
    <property type="entry name" value="ATPase domain of HSP90 chaperone/DNA topoisomerase II/histidine kinase"/>
    <property type="match status" value="1"/>
</dbReference>
<evidence type="ECO:0000256" key="7">
    <source>
        <dbReference type="ARBA" id="ARBA00023012"/>
    </source>
</evidence>
<dbReference type="SUPFAM" id="SSF47384">
    <property type="entry name" value="Homodimeric domain of signal transducing histidine kinase"/>
    <property type="match status" value="1"/>
</dbReference>
<evidence type="ECO:0000256" key="2">
    <source>
        <dbReference type="ARBA" id="ARBA00004370"/>
    </source>
</evidence>
<protein>
    <recommendedName>
        <fullName evidence="3">histidine kinase</fullName>
        <ecNumber evidence="3">2.7.13.3</ecNumber>
    </recommendedName>
</protein>
<dbReference type="PRINTS" id="PR00344">
    <property type="entry name" value="BCTRLSENSOR"/>
</dbReference>